<keyword evidence="3" id="KW-1185">Reference proteome</keyword>
<feature type="transmembrane region" description="Helical" evidence="1">
    <location>
        <begin position="60"/>
        <end position="79"/>
    </location>
</feature>
<keyword evidence="1" id="KW-1133">Transmembrane helix</keyword>
<evidence type="ECO:0000256" key="1">
    <source>
        <dbReference type="SAM" id="Phobius"/>
    </source>
</evidence>
<feature type="transmembrane region" description="Helical" evidence="1">
    <location>
        <begin position="33"/>
        <end position="53"/>
    </location>
</feature>
<evidence type="ECO:0000313" key="3">
    <source>
        <dbReference type="Proteomes" id="UP000533476"/>
    </source>
</evidence>
<evidence type="ECO:0000313" key="2">
    <source>
        <dbReference type="EMBL" id="NMP21215.1"/>
    </source>
</evidence>
<comment type="caution">
    <text evidence="2">The sequence shown here is derived from an EMBL/GenBank/DDBJ whole genome shotgun (WGS) entry which is preliminary data.</text>
</comment>
<gene>
    <name evidence="2" type="ORF">HIJ39_02420</name>
</gene>
<sequence length="94" mass="9755">MKTVLALLLALSSAVIGSVVGRSRRPMGRFSMGQVILIALAAVLVAEGGTIVWVGPPDSVFQPVLGGLVLGFVAGFFSGRKPPPPDQLPPNRPH</sequence>
<dbReference type="RefSeq" id="WP_169096338.1">
    <property type="nucleotide sequence ID" value="NZ_JABBVZ010000005.1"/>
</dbReference>
<keyword evidence="1" id="KW-0472">Membrane</keyword>
<name>A0A7Y0Q1D1_9FIRM</name>
<reference evidence="2 3" key="1">
    <citation type="submission" date="2020-04" db="EMBL/GenBank/DDBJ databases">
        <authorList>
            <person name="Zhang R."/>
            <person name="Schippers A."/>
        </authorList>
    </citation>
    <scope>NUCLEOTIDE SEQUENCE [LARGE SCALE GENOMIC DNA]</scope>
    <source>
        <strain evidence="2 3">DSM 109850</strain>
    </source>
</reference>
<keyword evidence="1" id="KW-0812">Transmembrane</keyword>
<organism evidence="2 3">
    <name type="scientific">Sulfobacillus harzensis</name>
    <dbReference type="NCBI Taxonomy" id="2729629"/>
    <lineage>
        <taxon>Bacteria</taxon>
        <taxon>Bacillati</taxon>
        <taxon>Bacillota</taxon>
        <taxon>Clostridia</taxon>
        <taxon>Eubacteriales</taxon>
        <taxon>Clostridiales Family XVII. Incertae Sedis</taxon>
        <taxon>Sulfobacillus</taxon>
    </lineage>
</organism>
<dbReference type="AlphaFoldDB" id="A0A7Y0Q1D1"/>
<protein>
    <submittedName>
        <fullName evidence="2">Uncharacterized protein</fullName>
    </submittedName>
</protein>
<accession>A0A7Y0Q1D1</accession>
<dbReference type="EMBL" id="JABBVZ010000005">
    <property type="protein sequence ID" value="NMP21215.1"/>
    <property type="molecule type" value="Genomic_DNA"/>
</dbReference>
<proteinExistence type="predicted"/>
<dbReference type="Proteomes" id="UP000533476">
    <property type="component" value="Unassembled WGS sequence"/>
</dbReference>